<organism evidence="14">
    <name type="scientific">Ceratitis capitata</name>
    <name type="common">Mediterranean fruit fly</name>
    <name type="synonym">Tephritis capitata</name>
    <dbReference type="NCBI Taxonomy" id="7213"/>
    <lineage>
        <taxon>Eukaryota</taxon>
        <taxon>Metazoa</taxon>
        <taxon>Ecdysozoa</taxon>
        <taxon>Arthropoda</taxon>
        <taxon>Hexapoda</taxon>
        <taxon>Insecta</taxon>
        <taxon>Pterygota</taxon>
        <taxon>Neoptera</taxon>
        <taxon>Endopterygota</taxon>
        <taxon>Diptera</taxon>
        <taxon>Brachycera</taxon>
        <taxon>Muscomorpha</taxon>
        <taxon>Tephritoidea</taxon>
        <taxon>Tephritidae</taxon>
        <taxon>Ceratitis</taxon>
        <taxon>Ceratitis</taxon>
    </lineage>
</organism>
<dbReference type="FunFam" id="3.10.450.320:FF:000001">
    <property type="entry name" value="Mitochondrial import inner membrane translocase subunit Tim21"/>
    <property type="match status" value="1"/>
</dbReference>
<dbReference type="GeneID" id="101454931"/>
<keyword evidence="4 12" id="KW-0813">Transport</keyword>
<gene>
    <name evidence="14" type="primary">TIM21</name>
</gene>
<name>W8C6T3_CERCA</name>
<dbReference type="Gene3D" id="3.10.450.320">
    <property type="entry name" value="Mitochondrial import inner membrane translocase subunit Tim21"/>
    <property type="match status" value="1"/>
</dbReference>
<dbReference type="EMBL" id="GAMC01004069">
    <property type="protein sequence ID" value="JAC02487.1"/>
    <property type="molecule type" value="mRNA"/>
</dbReference>
<comment type="function">
    <text evidence="12">Essential component of the TIM23 complex, a complex that mediates the translocation of transit peptide-containing proteins across the mitochondrial inner membrane.</text>
</comment>
<reference evidence="14" key="1">
    <citation type="submission" date="2013-07" db="EMBL/GenBank/DDBJ databases">
        <authorList>
            <person name="Geib S."/>
        </authorList>
    </citation>
    <scope>NUCLEOTIDE SEQUENCE</scope>
</reference>
<keyword evidence="5 12" id="KW-0812">Transmembrane</keyword>
<dbReference type="PANTHER" id="PTHR13032:SF6">
    <property type="entry name" value="MITOCHONDRIAL IMPORT INNER MEMBRANE TRANSLOCASE SUBUNIT TIM21"/>
    <property type="match status" value="1"/>
</dbReference>
<keyword evidence="10 12" id="KW-0496">Mitochondrion</keyword>
<keyword evidence="6 12" id="KW-0653">Protein transport</keyword>
<dbReference type="Pfam" id="PF08294">
    <property type="entry name" value="TIM21"/>
    <property type="match status" value="1"/>
</dbReference>
<evidence type="ECO:0000256" key="2">
    <source>
        <dbReference type="ARBA" id="ARBA00010867"/>
    </source>
</evidence>
<evidence type="ECO:0000256" key="1">
    <source>
        <dbReference type="ARBA" id="ARBA00004304"/>
    </source>
</evidence>
<dbReference type="InterPro" id="IPR013261">
    <property type="entry name" value="Tim21"/>
</dbReference>
<evidence type="ECO:0000313" key="14">
    <source>
        <dbReference type="EMBL" id="JAC02487.1"/>
    </source>
</evidence>
<protein>
    <recommendedName>
        <fullName evidence="3 12">Mitochondrial import inner membrane translocase subunit Tim21</fullName>
    </recommendedName>
</protein>
<evidence type="ECO:0000256" key="4">
    <source>
        <dbReference type="ARBA" id="ARBA00022448"/>
    </source>
</evidence>
<keyword evidence="12" id="KW-0999">Mitochondrion inner membrane</keyword>
<evidence type="ECO:0000256" key="11">
    <source>
        <dbReference type="ARBA" id="ARBA00023136"/>
    </source>
</evidence>
<keyword evidence="11 12" id="KW-0472">Membrane</keyword>
<evidence type="ECO:0000256" key="7">
    <source>
        <dbReference type="ARBA" id="ARBA00022946"/>
    </source>
</evidence>
<evidence type="ECO:0000256" key="10">
    <source>
        <dbReference type="ARBA" id="ARBA00023128"/>
    </source>
</evidence>
<reference evidence="14" key="2">
    <citation type="journal article" date="2014" name="BMC Genomics">
        <title>A genomic perspective to assessing quality of mass-reared SIT flies used in Mediterranean fruit fly (Ceratitis capitata) eradication in California.</title>
        <authorList>
            <person name="Calla B."/>
            <person name="Hall B."/>
            <person name="Hou S."/>
            <person name="Geib S.M."/>
        </authorList>
    </citation>
    <scope>NUCLEOTIDE SEQUENCE</scope>
</reference>
<comment type="subcellular location">
    <subcellularLocation>
        <location evidence="12">Mitochondrion inner membrane</location>
        <topology evidence="12">Single-pass membrane protein</topology>
    </subcellularLocation>
    <subcellularLocation>
        <location evidence="1">Mitochondrion membrane</location>
        <topology evidence="1">Single-pass membrane protein</topology>
    </subcellularLocation>
</comment>
<feature type="transmembrane region" description="Helical" evidence="12">
    <location>
        <begin position="79"/>
        <end position="98"/>
    </location>
</feature>
<keyword evidence="9 12" id="KW-0811">Translocation</keyword>
<dbReference type="AlphaFoldDB" id="W8C6T3"/>
<keyword evidence="7" id="KW-0809">Transit peptide</keyword>
<evidence type="ECO:0000256" key="5">
    <source>
        <dbReference type="ARBA" id="ARBA00022692"/>
    </source>
</evidence>
<feature type="region of interest" description="Disordered" evidence="13">
    <location>
        <begin position="37"/>
        <end position="62"/>
    </location>
</feature>
<keyword evidence="8 12" id="KW-1133">Transmembrane helix</keyword>
<evidence type="ECO:0000256" key="8">
    <source>
        <dbReference type="ARBA" id="ARBA00022989"/>
    </source>
</evidence>
<dbReference type="OrthoDB" id="436405at2759"/>
<sequence length="236" mass="27037">MSQFIILRHFVNRKSYLATTLKNQWCRMIVSTTTPLHQMSKEDPNNTRSLQESSGRTDVSTDVRPLGEKIKENTKTASYTAIILAGIGVTGIMFYAIFRELFSSCSPNNIYSDALELVKEDPRIQDALGAPIKGYGEESRRGRRQRVAHSTFERNGVLHVRMQFYVQGIRNRGTVHLESRQASSGKMEYRYLFVQLDYYPHTTIIIEDNRAYDPNPQKLNTPLEAGSLDFTSFEKK</sequence>
<evidence type="ECO:0000256" key="9">
    <source>
        <dbReference type="ARBA" id="ARBA00023010"/>
    </source>
</evidence>
<dbReference type="PANTHER" id="PTHR13032">
    <property type="entry name" value="MITOCHONDRIAL IMPORT INNER MEMBRANE TRANSLOCASE SUBUNIT TIM21"/>
    <property type="match status" value="1"/>
</dbReference>
<dbReference type="KEGG" id="ccat:101454931"/>
<proteinExistence type="evidence at transcript level"/>
<dbReference type="GO" id="GO:0030150">
    <property type="term" value="P:protein import into mitochondrial matrix"/>
    <property type="evidence" value="ECO:0007669"/>
    <property type="project" value="UniProtKB-UniRule"/>
</dbReference>
<evidence type="ECO:0000256" key="12">
    <source>
        <dbReference type="RuleBase" id="RU367142"/>
    </source>
</evidence>
<comment type="subunit">
    <text evidence="12">Component of the TIM23 complex.</text>
</comment>
<dbReference type="InterPro" id="IPR038552">
    <property type="entry name" value="Tim21_IMS_sf"/>
</dbReference>
<evidence type="ECO:0000256" key="3">
    <source>
        <dbReference type="ARBA" id="ARBA00020726"/>
    </source>
</evidence>
<accession>W8C6T3</accession>
<feature type="compositionally biased region" description="Polar residues" evidence="13">
    <location>
        <begin position="46"/>
        <end position="58"/>
    </location>
</feature>
<comment type="similarity">
    <text evidence="2 12">Belongs to the TIM21 family.</text>
</comment>
<dbReference type="GO" id="GO:0005744">
    <property type="term" value="C:TIM23 mitochondrial import inner membrane translocase complex"/>
    <property type="evidence" value="ECO:0007669"/>
    <property type="project" value="UniProtKB-UniRule"/>
</dbReference>
<evidence type="ECO:0000256" key="13">
    <source>
        <dbReference type="SAM" id="MobiDB-lite"/>
    </source>
</evidence>
<evidence type="ECO:0000256" key="6">
    <source>
        <dbReference type="ARBA" id="ARBA00022927"/>
    </source>
</evidence>